<comment type="caution">
    <text evidence="3">The sequence shown here is derived from an EMBL/GenBank/DDBJ whole genome shotgun (WGS) entry which is preliminary data.</text>
</comment>
<dbReference type="PANTHER" id="PTHR34477">
    <property type="entry name" value="UPF0213 PROTEIN YHBQ"/>
    <property type="match status" value="1"/>
</dbReference>
<keyword evidence="4" id="KW-1185">Reference proteome</keyword>
<evidence type="ECO:0000256" key="1">
    <source>
        <dbReference type="ARBA" id="ARBA00007435"/>
    </source>
</evidence>
<evidence type="ECO:0000313" key="3">
    <source>
        <dbReference type="EMBL" id="MBA2882591.1"/>
    </source>
</evidence>
<feature type="domain" description="GIY-YIG" evidence="2">
    <location>
        <begin position="1"/>
        <end position="50"/>
    </location>
</feature>
<dbReference type="Gene3D" id="3.40.1440.10">
    <property type="entry name" value="GIY-YIG endonuclease"/>
    <property type="match status" value="1"/>
</dbReference>
<dbReference type="InterPro" id="IPR050190">
    <property type="entry name" value="UPF0213_domain"/>
</dbReference>
<dbReference type="InterPro" id="IPR035901">
    <property type="entry name" value="GIY-YIG_endonuc_sf"/>
</dbReference>
<proteinExistence type="inferred from homology"/>
<keyword evidence="3" id="KW-0255">Endonuclease</keyword>
<evidence type="ECO:0000259" key="2">
    <source>
        <dbReference type="PROSITE" id="PS50164"/>
    </source>
</evidence>
<dbReference type="PROSITE" id="PS50164">
    <property type="entry name" value="GIY_YIG"/>
    <property type="match status" value="1"/>
</dbReference>
<dbReference type="SUPFAM" id="SSF82771">
    <property type="entry name" value="GIY-YIG endonuclease"/>
    <property type="match status" value="1"/>
</dbReference>
<organism evidence="3 4">
    <name type="scientific">Desulfosalsimonas propionicica</name>
    <dbReference type="NCBI Taxonomy" id="332175"/>
    <lineage>
        <taxon>Bacteria</taxon>
        <taxon>Pseudomonadati</taxon>
        <taxon>Thermodesulfobacteriota</taxon>
        <taxon>Desulfobacteria</taxon>
        <taxon>Desulfobacterales</taxon>
        <taxon>Desulfosalsimonadaceae</taxon>
        <taxon>Desulfosalsimonas</taxon>
    </lineage>
</organism>
<dbReference type="AlphaFoldDB" id="A0A7W0HM23"/>
<keyword evidence="3" id="KW-0378">Hydrolase</keyword>
<dbReference type="EMBL" id="JACDUS010000010">
    <property type="protein sequence ID" value="MBA2882591.1"/>
    <property type="molecule type" value="Genomic_DNA"/>
</dbReference>
<evidence type="ECO:0000313" key="4">
    <source>
        <dbReference type="Proteomes" id="UP000525298"/>
    </source>
</evidence>
<gene>
    <name evidence="3" type="ORF">HNR65_002943</name>
</gene>
<dbReference type="GO" id="GO:0004519">
    <property type="term" value="F:endonuclease activity"/>
    <property type="evidence" value="ECO:0007669"/>
    <property type="project" value="UniProtKB-KW"/>
</dbReference>
<dbReference type="InterPro" id="IPR000305">
    <property type="entry name" value="GIY-YIG_endonuc"/>
</dbReference>
<accession>A0A7W0HM23</accession>
<protein>
    <submittedName>
        <fullName evidence="3">Putative GIY-YIG superfamily endonuclease</fullName>
    </submittedName>
</protein>
<dbReference type="Pfam" id="PF01541">
    <property type="entry name" value="GIY-YIG"/>
    <property type="match status" value="1"/>
</dbReference>
<comment type="similarity">
    <text evidence="1">Belongs to the UPF0213 family.</text>
</comment>
<reference evidence="3 4" key="1">
    <citation type="submission" date="2020-07" db="EMBL/GenBank/DDBJ databases">
        <title>Genomic Encyclopedia of Type Strains, Phase IV (KMG-IV): sequencing the most valuable type-strain genomes for metagenomic binning, comparative biology and taxonomic classification.</title>
        <authorList>
            <person name="Goeker M."/>
        </authorList>
    </citation>
    <scope>NUCLEOTIDE SEQUENCE [LARGE SCALE GENOMIC DNA]</scope>
    <source>
        <strain evidence="3 4">DSM 17721</strain>
    </source>
</reference>
<name>A0A7W0HM23_9BACT</name>
<keyword evidence="3" id="KW-0540">Nuclease</keyword>
<dbReference type="Proteomes" id="UP000525298">
    <property type="component" value="Unassembled WGS sequence"/>
</dbReference>
<sequence>MAEHNLKTGCNYTRARTPVELVYQESHPTRSSALKREIRIKQWPRAKKLDLIDG</sequence>
<dbReference type="PANTHER" id="PTHR34477:SF1">
    <property type="entry name" value="UPF0213 PROTEIN YHBQ"/>
    <property type="match status" value="1"/>
</dbReference>